<feature type="signal peptide" evidence="2">
    <location>
        <begin position="1"/>
        <end position="20"/>
    </location>
</feature>
<protein>
    <submittedName>
        <fullName evidence="3">Uncharacterized protein</fullName>
    </submittedName>
</protein>
<dbReference type="AlphaFoldDB" id="A0A136PX06"/>
<dbReference type="EMBL" id="LRQV01000013">
    <property type="protein sequence ID" value="KXK62814.1"/>
    <property type="molecule type" value="Genomic_DNA"/>
</dbReference>
<keyword evidence="4" id="KW-1185">Reference proteome</keyword>
<comment type="caution">
    <text evidence="3">The sequence shown here is derived from an EMBL/GenBank/DDBJ whole genome shotgun (WGS) entry which is preliminary data.</text>
</comment>
<accession>A0A136PX06</accession>
<reference evidence="3 4" key="1">
    <citation type="submission" date="2016-01" db="EMBL/GenBank/DDBJ databases">
        <title>Whole genome sequence and analysis of Micromonospora rosaria DSM 803, which can produce antibacterial substance rosamicin.</title>
        <authorList>
            <person name="Yang H."/>
            <person name="He X."/>
            <person name="Zhu D."/>
        </authorList>
    </citation>
    <scope>NUCLEOTIDE SEQUENCE [LARGE SCALE GENOMIC DNA]</scope>
    <source>
        <strain evidence="3 4">DSM 803</strain>
    </source>
</reference>
<dbReference type="Proteomes" id="UP000070620">
    <property type="component" value="Unassembled WGS sequence"/>
</dbReference>
<evidence type="ECO:0000256" key="2">
    <source>
        <dbReference type="SAM" id="SignalP"/>
    </source>
</evidence>
<evidence type="ECO:0000313" key="4">
    <source>
        <dbReference type="Proteomes" id="UP000070620"/>
    </source>
</evidence>
<proteinExistence type="predicted"/>
<feature type="region of interest" description="Disordered" evidence="1">
    <location>
        <begin position="17"/>
        <end position="48"/>
    </location>
</feature>
<keyword evidence="2" id="KW-0732">Signal</keyword>
<name>A0A136PX06_9ACTN</name>
<feature type="chain" id="PRO_5007478416" evidence="2">
    <location>
        <begin position="21"/>
        <end position="194"/>
    </location>
</feature>
<gene>
    <name evidence="3" type="ORF">AWW66_06415</name>
</gene>
<sequence length="194" mass="20576">MLVTATMLATVTGTAAPASATEPIPPLTASSAAPAPGGPADGHPLLDGYRPEPWRTWVQPEWSAPAGRYCSFPLQVRVVTQDVRVRVVARHPDGAVRREEFTGPLVVDFVNGDTAATARRDAGGSGAADYRPDGTWSRYTIVGPAGFGFRPGDHHPRGYYLLDGLHVVTIDTDGTRRLAVGFGEQENVCLALGD</sequence>
<evidence type="ECO:0000256" key="1">
    <source>
        <dbReference type="SAM" id="MobiDB-lite"/>
    </source>
</evidence>
<organism evidence="3 4">
    <name type="scientific">Micromonospora rosaria</name>
    <dbReference type="NCBI Taxonomy" id="47874"/>
    <lineage>
        <taxon>Bacteria</taxon>
        <taxon>Bacillati</taxon>
        <taxon>Actinomycetota</taxon>
        <taxon>Actinomycetes</taxon>
        <taxon>Micromonosporales</taxon>
        <taxon>Micromonosporaceae</taxon>
        <taxon>Micromonospora</taxon>
    </lineage>
</organism>
<evidence type="ECO:0000313" key="3">
    <source>
        <dbReference type="EMBL" id="KXK62814.1"/>
    </source>
</evidence>